<feature type="region of interest" description="Disordered" evidence="1">
    <location>
        <begin position="106"/>
        <end position="131"/>
    </location>
</feature>
<evidence type="ECO:0000313" key="2">
    <source>
        <dbReference type="Proteomes" id="UP000095287"/>
    </source>
</evidence>
<protein>
    <submittedName>
        <fullName evidence="3">Uncharacterized protein</fullName>
    </submittedName>
</protein>
<keyword evidence="2" id="KW-1185">Reference proteome</keyword>
<proteinExistence type="predicted"/>
<organism evidence="2 3">
    <name type="scientific">Steinernema glaseri</name>
    <dbReference type="NCBI Taxonomy" id="37863"/>
    <lineage>
        <taxon>Eukaryota</taxon>
        <taxon>Metazoa</taxon>
        <taxon>Ecdysozoa</taxon>
        <taxon>Nematoda</taxon>
        <taxon>Chromadorea</taxon>
        <taxon>Rhabditida</taxon>
        <taxon>Tylenchina</taxon>
        <taxon>Panagrolaimomorpha</taxon>
        <taxon>Strongyloidoidea</taxon>
        <taxon>Steinernematidae</taxon>
        <taxon>Steinernema</taxon>
    </lineage>
</organism>
<dbReference type="AlphaFoldDB" id="A0A1I8AT41"/>
<name>A0A1I8AT41_9BILA</name>
<dbReference type="Proteomes" id="UP000095287">
    <property type="component" value="Unplaced"/>
</dbReference>
<sequence>MLQLVSSTPTRVVVLEGSRKHRHSPGGQPQSPEEALLASDYTCFCAPGPPAPREMKGRRRKRPTTWTLQSLIQHAPLTGRHQRLSDRQTVCLLCKEHLFIWSPKEIGPLAGTSPSSESQISTQDSISTPSA</sequence>
<evidence type="ECO:0000256" key="1">
    <source>
        <dbReference type="SAM" id="MobiDB-lite"/>
    </source>
</evidence>
<dbReference type="WBParaSite" id="L893_g8899.t1">
    <property type="protein sequence ID" value="L893_g8899.t1"/>
    <property type="gene ID" value="L893_g8899"/>
</dbReference>
<evidence type="ECO:0000313" key="3">
    <source>
        <dbReference type="WBParaSite" id="L893_g8899.t1"/>
    </source>
</evidence>
<accession>A0A1I8AT41</accession>
<reference evidence="3" key="1">
    <citation type="submission" date="2016-11" db="UniProtKB">
        <authorList>
            <consortium name="WormBaseParasite"/>
        </authorList>
    </citation>
    <scope>IDENTIFICATION</scope>
</reference>
<feature type="compositionally biased region" description="Polar residues" evidence="1">
    <location>
        <begin position="112"/>
        <end position="131"/>
    </location>
</feature>